<proteinExistence type="predicted"/>
<dbReference type="PANTHER" id="PTHR33570">
    <property type="entry name" value="4-CARBOXYMUCONOLACTONE DECARBOXYLASE FAMILY PROTEIN"/>
    <property type="match status" value="1"/>
</dbReference>
<protein>
    <recommendedName>
        <fullName evidence="1">Carboxymuconolactone decarboxylase-like domain-containing protein</fullName>
    </recommendedName>
</protein>
<reference evidence="2" key="2">
    <citation type="journal article" date="2016" name="Fungal Biol.">
        <title>Ochratoxin A production by Penicillium thymicola.</title>
        <authorList>
            <person name="Nguyen H.D.T."/>
            <person name="McMullin D.R."/>
            <person name="Ponomareva E."/>
            <person name="Riley R."/>
            <person name="Pomraning K.R."/>
            <person name="Baker S.E."/>
            <person name="Seifert K.A."/>
        </authorList>
    </citation>
    <scope>NUCLEOTIDE SEQUENCE</scope>
    <source>
        <strain evidence="2">DAOM 180753</strain>
    </source>
</reference>
<dbReference type="InterPro" id="IPR029032">
    <property type="entry name" value="AhpD-like"/>
</dbReference>
<evidence type="ECO:0000313" key="3">
    <source>
        <dbReference type="Proteomes" id="UP001227192"/>
    </source>
</evidence>
<dbReference type="SUPFAM" id="SSF69118">
    <property type="entry name" value="AhpD-like"/>
    <property type="match status" value="1"/>
</dbReference>
<gene>
    <name evidence="2" type="ORF">VN97_g4685</name>
</gene>
<dbReference type="Gene3D" id="1.20.1290.10">
    <property type="entry name" value="AhpD-like"/>
    <property type="match status" value="1"/>
</dbReference>
<dbReference type="GO" id="GO:0051920">
    <property type="term" value="F:peroxiredoxin activity"/>
    <property type="evidence" value="ECO:0007669"/>
    <property type="project" value="InterPro"/>
</dbReference>
<dbReference type="InterPro" id="IPR052512">
    <property type="entry name" value="4CMD/NDH-1_regulator"/>
</dbReference>
<dbReference type="EMBL" id="LACB01000112">
    <property type="protein sequence ID" value="KAJ9488588.1"/>
    <property type="molecule type" value="Genomic_DNA"/>
</dbReference>
<reference evidence="2" key="1">
    <citation type="submission" date="2015-06" db="EMBL/GenBank/DDBJ databases">
        <authorList>
            <person name="Nguyen H."/>
        </authorList>
    </citation>
    <scope>NUCLEOTIDE SEQUENCE</scope>
    <source>
        <strain evidence="2">DAOM 180753</strain>
    </source>
</reference>
<evidence type="ECO:0000313" key="2">
    <source>
        <dbReference type="EMBL" id="KAJ9488588.1"/>
    </source>
</evidence>
<feature type="domain" description="Carboxymuconolactone decarboxylase-like" evidence="1">
    <location>
        <begin position="47"/>
        <end position="128"/>
    </location>
</feature>
<dbReference type="InterPro" id="IPR003779">
    <property type="entry name" value="CMD-like"/>
</dbReference>
<dbReference type="PANTHER" id="PTHR33570:SF2">
    <property type="entry name" value="CARBOXYMUCONOLACTONE DECARBOXYLASE-LIKE DOMAIN-CONTAINING PROTEIN"/>
    <property type="match status" value="1"/>
</dbReference>
<dbReference type="Proteomes" id="UP001227192">
    <property type="component" value="Unassembled WGS sequence"/>
</dbReference>
<evidence type="ECO:0000259" key="1">
    <source>
        <dbReference type="Pfam" id="PF02627"/>
    </source>
</evidence>
<dbReference type="AlphaFoldDB" id="A0AAI9TK37"/>
<name>A0AAI9TK37_PENTH</name>
<keyword evidence="3" id="KW-1185">Reference proteome</keyword>
<comment type="caution">
    <text evidence="2">The sequence shown here is derived from an EMBL/GenBank/DDBJ whole genome shotgun (WGS) entry which is preliminary data.</text>
</comment>
<organism evidence="2 3">
    <name type="scientific">Penicillium thymicola</name>
    <dbReference type="NCBI Taxonomy" id="293382"/>
    <lineage>
        <taxon>Eukaryota</taxon>
        <taxon>Fungi</taxon>
        <taxon>Dikarya</taxon>
        <taxon>Ascomycota</taxon>
        <taxon>Pezizomycotina</taxon>
        <taxon>Eurotiomycetes</taxon>
        <taxon>Eurotiomycetidae</taxon>
        <taxon>Eurotiales</taxon>
        <taxon>Aspergillaceae</taxon>
        <taxon>Penicillium</taxon>
    </lineage>
</organism>
<dbReference type="Pfam" id="PF02627">
    <property type="entry name" value="CMD"/>
    <property type="match status" value="1"/>
</dbReference>
<accession>A0AAI9TK37</accession>
<sequence length="180" mass="19969">MADKPPPSLDDAHKRLFDEGLKIRYEVAGKPYVDRSLLSASFFTKPMQELVTEACWGSVWSRPGLERKQRSLLNIGMLCALNRGAELAVHVRGGVNNGLTEIEIREALLQVSIYVGMPAGLEGFRIAEKVLREIQEEKAHPSHVYSLCLLWITAGMLAMPITHSPSMGAHKASIKAHYYA</sequence>